<dbReference type="OrthoDB" id="9798687at2"/>
<proteinExistence type="predicted"/>
<dbReference type="Pfam" id="PF22422">
    <property type="entry name" value="MGH1-like_GH"/>
    <property type="match status" value="1"/>
</dbReference>
<dbReference type="InterPro" id="IPR008928">
    <property type="entry name" value="6-hairpin_glycosidase_sf"/>
</dbReference>
<dbReference type="Proteomes" id="UP000061839">
    <property type="component" value="Chromosome"/>
</dbReference>
<reference evidence="2 3" key="1">
    <citation type="journal article" date="2015" name="Genome Announc.">
        <title>Complete Genome Sequencing of Protease-Producing Novel Arthrobacter sp. Strain IHBB 11108 Using PacBio Single-Molecule Real-Time Sequencing Technology.</title>
        <authorList>
            <person name="Kiran S."/>
            <person name="Swarnkar M.K."/>
            <person name="Pal M."/>
            <person name="Thakur R."/>
            <person name="Tewari R."/>
            <person name="Singh A.K."/>
            <person name="Gulati A."/>
        </authorList>
    </citation>
    <scope>NUCLEOTIDE SEQUENCE [LARGE SCALE GENOMIC DNA]</scope>
    <source>
        <strain evidence="2 3">IHBB 11108</strain>
    </source>
</reference>
<dbReference type="Gene3D" id="1.50.10.10">
    <property type="match status" value="2"/>
</dbReference>
<dbReference type="STRING" id="1618207.UM93_14905"/>
<dbReference type="PANTHER" id="PTHR10412">
    <property type="entry name" value="MANNOSYL-OLIGOSACCHARIDE GLUCOSIDASE"/>
    <property type="match status" value="1"/>
</dbReference>
<accession>A0A0D4C260</accession>
<organism evidence="2 3">
    <name type="scientific">Psychromicrobium lacuslunae</name>
    <dbReference type="NCBI Taxonomy" id="1618207"/>
    <lineage>
        <taxon>Bacteria</taxon>
        <taxon>Bacillati</taxon>
        <taxon>Actinomycetota</taxon>
        <taxon>Actinomycetes</taxon>
        <taxon>Micrococcales</taxon>
        <taxon>Micrococcaceae</taxon>
        <taxon>Psychromicrobium</taxon>
    </lineage>
</organism>
<dbReference type="RefSeq" id="WP_045076324.1">
    <property type="nucleotide sequence ID" value="NZ_CP011005.1"/>
</dbReference>
<feature type="domain" description="Mannosylglycerate hydrolase MGH1-like glycoside hydrolase" evidence="1">
    <location>
        <begin position="428"/>
        <end position="857"/>
    </location>
</feature>
<sequence length="872" mass="98419">MSVERARLSESQQMNDPWRRWGPYLSARQWGTVREDYSADGNAWGYLPFDQAHQRAYRWGEDGLAGLSDDQGILNLSVALWNGQDDRLKERLFGLTNEQGNHGEDVKEYWWPLDATPTHSWAQWLYRYPQAAFPYQELLSANAQRDRQQPEYELSDTGILAENRFFDVVVSHAKASPDDICLTVTATNHGPVAAPLDILPQLWFRNTWAWQQGAQPPQLRRVDAPELEQANLRAVRAEHRLLGRYFLAAEGAPEVLVCDNETDARALFGSENRSAYPKDGVNRAVVHADYTALNPAGTGTKAAFHYHFDAVAPGASVTIKLRLTNDELADAPFGANFDSVVADRRRESDEFYAEVIPDQAAPADALTARRAFAGLLWGKQLYRFNVARWLDGDSDQPTPPTSRRSIRNAAWRNLDLADVISMPDEWEYPWFASWDLAFHTVPLAHIDPDFAKAQLILLCREWAMHPNGQLPAYEWEFSDVNPPVHAWAVWQVYQISGAEDLNFLRRVFAKLLLNFSWWVNRKDADGSNLFEGGFLGMDNISVFDRSKDVPAGFRLEQSDATSWMAFYCLGMLRISLELARTEPGWQDMATKFLEHFLALAEAMDSFGSGGVQLWDEADGFFYDVLVANDGELREPVRVRSMVGLLPMIAVAIAPDWVEQELPEFSARVRWVQRHRPELAEALISSYEQDSGAPRRSLSVLNAARLERLLGRLLDEEEFLSPHGIRSLSAAYREGGTVRLAERELSIRYLPGESDSGLFGGNSNWRGPVWFPVNLLLIDALDDHARGVGSALHPEGKRLSEVAEDLRQRLISLFRPDSRGRRPGQPRDFGDGALWDHPTFSEYFDGDSGIGLGASHQTGWTAVVAHLICRRRP</sequence>
<keyword evidence="3" id="KW-1185">Reference proteome</keyword>
<dbReference type="InterPro" id="IPR004888">
    <property type="entry name" value="Glycoside_hydrolase_63"/>
</dbReference>
<name>A0A0D4C260_9MICC</name>
<dbReference type="SUPFAM" id="SSF48208">
    <property type="entry name" value="Six-hairpin glycosidases"/>
    <property type="match status" value="1"/>
</dbReference>
<dbReference type="HOGENOM" id="CLU_005386_0_1_11"/>
<protein>
    <submittedName>
        <fullName evidence="2">Glucosidase</fullName>
    </submittedName>
</protein>
<dbReference type="InterPro" id="IPR012341">
    <property type="entry name" value="6hp_glycosidase-like_sf"/>
</dbReference>
<dbReference type="PATRIC" id="fig|1618207.4.peg.3035"/>
<evidence type="ECO:0000313" key="2">
    <source>
        <dbReference type="EMBL" id="AJT42461.1"/>
    </source>
</evidence>
<dbReference type="AlphaFoldDB" id="A0A0D4C260"/>
<evidence type="ECO:0000259" key="1">
    <source>
        <dbReference type="Pfam" id="PF22422"/>
    </source>
</evidence>
<dbReference type="KEGG" id="ari:UM93_14905"/>
<dbReference type="PANTHER" id="PTHR10412:SF10">
    <property type="entry name" value="GLYCOSYL HYDROLASE FAMILY 63 C-TERMINAL DOMAIN-CONTAINING PROTEIN"/>
    <property type="match status" value="1"/>
</dbReference>
<dbReference type="GO" id="GO:0004573">
    <property type="term" value="F:Glc3Man9GlcNAc2 oligosaccharide glucosidase activity"/>
    <property type="evidence" value="ECO:0007669"/>
    <property type="project" value="InterPro"/>
</dbReference>
<dbReference type="GO" id="GO:0009311">
    <property type="term" value="P:oligosaccharide metabolic process"/>
    <property type="evidence" value="ECO:0007669"/>
    <property type="project" value="InterPro"/>
</dbReference>
<dbReference type="InterPro" id="IPR054491">
    <property type="entry name" value="MGH1-like_GH"/>
</dbReference>
<gene>
    <name evidence="2" type="ORF">UM93_14905</name>
</gene>
<evidence type="ECO:0000313" key="3">
    <source>
        <dbReference type="Proteomes" id="UP000061839"/>
    </source>
</evidence>
<dbReference type="EMBL" id="CP011005">
    <property type="protein sequence ID" value="AJT42461.1"/>
    <property type="molecule type" value="Genomic_DNA"/>
</dbReference>